<gene>
    <name evidence="4" type="ORF">KSP40_PGU016771</name>
</gene>
<organism evidence="4 5">
    <name type="scientific">Platanthera guangdongensis</name>
    <dbReference type="NCBI Taxonomy" id="2320717"/>
    <lineage>
        <taxon>Eukaryota</taxon>
        <taxon>Viridiplantae</taxon>
        <taxon>Streptophyta</taxon>
        <taxon>Embryophyta</taxon>
        <taxon>Tracheophyta</taxon>
        <taxon>Spermatophyta</taxon>
        <taxon>Magnoliopsida</taxon>
        <taxon>Liliopsida</taxon>
        <taxon>Asparagales</taxon>
        <taxon>Orchidaceae</taxon>
        <taxon>Orchidoideae</taxon>
        <taxon>Orchideae</taxon>
        <taxon>Orchidinae</taxon>
        <taxon>Platanthera</taxon>
    </lineage>
</organism>
<feature type="coiled-coil region" evidence="1">
    <location>
        <begin position="440"/>
        <end position="517"/>
    </location>
</feature>
<dbReference type="Proteomes" id="UP001412067">
    <property type="component" value="Unassembled WGS sequence"/>
</dbReference>
<name>A0ABR2MAX9_9ASPA</name>
<sequence>MSSASVFASLRELFPQVDARILRAISIEHRDDINEAIEYILSEFSLNEATASESHISPEGYTSLTFPEMGQAYTGHLAWLRKSIGALFVDQHPRRLWLLSCKLSPQLLRPHLLLAAKPPAFVRQSCYRSSCRASPPTAKLAAEPPLRSSVITVTFVVFPLVITTRSKGAEHIAVPKDDPTSLDMLRCIGEAENNELHSFASDSTEEPGLLPPQSLNVDSNPRSKQRLEASDHNNNLSLNITHLPEKVDEATFSNADNQQLRLEPHSGQMFDEVILAEHRAKFSDGPECANSSQHVNVVETCHHEDNISVNFVDQTNLSTVYDKSDSTIACRPLNLLDLETAVNTQTAHTSMLSVSAVDENDQIYQDCAAEEYTDIIDSENQNLISFDENSTELLSNENSNILLLSLPTRSGHIVATELLEDSIRDAKNSKKTLLSTLESMANKMQEVELLEEKVKQVKADSVVANHDILSKVEELQKILKQSKDENDMHAGEVYGERSILAAEARELQSRLLKMSEERNEYLSITEECSLILMIATVPDDGIFAQNHYGVFPAGVYSFMP</sequence>
<evidence type="ECO:0000259" key="3">
    <source>
        <dbReference type="PROSITE" id="PS51140"/>
    </source>
</evidence>
<dbReference type="CDD" id="cd14279">
    <property type="entry name" value="CUE"/>
    <property type="match status" value="1"/>
</dbReference>
<feature type="domain" description="CUE" evidence="3">
    <location>
        <begin position="2"/>
        <end position="45"/>
    </location>
</feature>
<evidence type="ECO:0000256" key="2">
    <source>
        <dbReference type="SAM" id="MobiDB-lite"/>
    </source>
</evidence>
<dbReference type="InterPro" id="IPR003892">
    <property type="entry name" value="CUE"/>
</dbReference>
<reference evidence="4 5" key="1">
    <citation type="journal article" date="2022" name="Nat. Plants">
        <title>Genomes of leafy and leafless Platanthera orchids illuminate the evolution of mycoheterotrophy.</title>
        <authorList>
            <person name="Li M.H."/>
            <person name="Liu K.W."/>
            <person name="Li Z."/>
            <person name="Lu H.C."/>
            <person name="Ye Q.L."/>
            <person name="Zhang D."/>
            <person name="Wang J.Y."/>
            <person name="Li Y.F."/>
            <person name="Zhong Z.M."/>
            <person name="Liu X."/>
            <person name="Yu X."/>
            <person name="Liu D.K."/>
            <person name="Tu X.D."/>
            <person name="Liu B."/>
            <person name="Hao Y."/>
            <person name="Liao X.Y."/>
            <person name="Jiang Y.T."/>
            <person name="Sun W.H."/>
            <person name="Chen J."/>
            <person name="Chen Y.Q."/>
            <person name="Ai Y."/>
            <person name="Zhai J.W."/>
            <person name="Wu S.S."/>
            <person name="Zhou Z."/>
            <person name="Hsiao Y.Y."/>
            <person name="Wu W.L."/>
            <person name="Chen Y.Y."/>
            <person name="Lin Y.F."/>
            <person name="Hsu J.L."/>
            <person name="Li C.Y."/>
            <person name="Wang Z.W."/>
            <person name="Zhao X."/>
            <person name="Zhong W.Y."/>
            <person name="Ma X.K."/>
            <person name="Ma L."/>
            <person name="Huang J."/>
            <person name="Chen G.Z."/>
            <person name="Huang M.Z."/>
            <person name="Huang L."/>
            <person name="Peng D.H."/>
            <person name="Luo Y.B."/>
            <person name="Zou S.Q."/>
            <person name="Chen S.P."/>
            <person name="Lan S."/>
            <person name="Tsai W.C."/>
            <person name="Van de Peer Y."/>
            <person name="Liu Z.J."/>
        </authorList>
    </citation>
    <scope>NUCLEOTIDE SEQUENCE [LARGE SCALE GENOMIC DNA]</scope>
    <source>
        <strain evidence="4">Lor288</strain>
    </source>
</reference>
<feature type="compositionally biased region" description="Polar residues" evidence="2">
    <location>
        <begin position="213"/>
        <end position="222"/>
    </location>
</feature>
<protein>
    <recommendedName>
        <fullName evidence="3">CUE domain-containing protein</fullName>
    </recommendedName>
</protein>
<feature type="region of interest" description="Disordered" evidence="2">
    <location>
        <begin position="199"/>
        <end position="233"/>
    </location>
</feature>
<accession>A0ABR2MAX9</accession>
<comment type="caution">
    <text evidence="4">The sequence shown here is derived from an EMBL/GenBank/DDBJ whole genome shotgun (WGS) entry which is preliminary data.</text>
</comment>
<dbReference type="PANTHER" id="PTHR48459">
    <property type="entry name" value="CUE DOMAIN-CONTAINING PROTEIN"/>
    <property type="match status" value="1"/>
</dbReference>
<evidence type="ECO:0000313" key="4">
    <source>
        <dbReference type="EMBL" id="KAK8960098.1"/>
    </source>
</evidence>
<dbReference type="PANTHER" id="PTHR48459:SF1">
    <property type="entry name" value="CUE DOMAIN-CONTAINING PROTEIN"/>
    <property type="match status" value="1"/>
</dbReference>
<proteinExistence type="predicted"/>
<keyword evidence="5" id="KW-1185">Reference proteome</keyword>
<dbReference type="PROSITE" id="PS51140">
    <property type="entry name" value="CUE"/>
    <property type="match status" value="1"/>
</dbReference>
<dbReference type="EMBL" id="JBBWWR010000011">
    <property type="protein sequence ID" value="KAK8960098.1"/>
    <property type="molecule type" value="Genomic_DNA"/>
</dbReference>
<evidence type="ECO:0000313" key="5">
    <source>
        <dbReference type="Proteomes" id="UP001412067"/>
    </source>
</evidence>
<evidence type="ECO:0000256" key="1">
    <source>
        <dbReference type="SAM" id="Coils"/>
    </source>
</evidence>
<keyword evidence="1" id="KW-0175">Coiled coil</keyword>